<keyword evidence="5" id="KW-1185">Reference proteome</keyword>
<dbReference type="InterPro" id="IPR011089">
    <property type="entry name" value="GmrSD_C"/>
</dbReference>
<evidence type="ECO:0000256" key="2">
    <source>
        <dbReference type="SAM" id="SignalP"/>
    </source>
</evidence>
<proteinExistence type="predicted"/>
<feature type="region of interest" description="Disordered" evidence="1">
    <location>
        <begin position="19"/>
        <end position="57"/>
    </location>
</feature>
<name>A0ABU9X0F9_9MICC</name>
<dbReference type="PANTHER" id="PTHR24094:SF15">
    <property type="entry name" value="AMP-DEPENDENT SYNTHETASE_LIGASE DOMAIN-CONTAINING PROTEIN-RELATED"/>
    <property type="match status" value="1"/>
</dbReference>
<evidence type="ECO:0000313" key="4">
    <source>
        <dbReference type="EMBL" id="MEN2744939.1"/>
    </source>
</evidence>
<organism evidence="4 5">
    <name type="scientific">Sinomonas halotolerans</name>
    <dbReference type="NCBI Taxonomy" id="1644133"/>
    <lineage>
        <taxon>Bacteria</taxon>
        <taxon>Bacillati</taxon>
        <taxon>Actinomycetota</taxon>
        <taxon>Actinomycetes</taxon>
        <taxon>Micrococcales</taxon>
        <taxon>Micrococcaceae</taxon>
        <taxon>Sinomonas</taxon>
    </lineage>
</organism>
<keyword evidence="2" id="KW-0732">Signal</keyword>
<accession>A0ABU9X0F9</accession>
<dbReference type="RefSeq" id="WP_345885294.1">
    <property type="nucleotide sequence ID" value="NZ_JBDFRB010000008.1"/>
</dbReference>
<sequence length="250" mass="25936">MMAVAAWAAGLVAPAVPRGAGAGETASAPATPGVAPGAASGTAPGTAGPGTSAPVKADAGAVPAERVAAARAGLASIPVKGRAARSGYERSEFGPAWADVDRNGCDTRNDILARDLTVLAFRPGTHDCVVLTGILLDPYTGQRIDFERGPRSAEVQIDHLVPLADAWQKGAQAWTAERRERFANDPANLLAVDGDENQSKGAGDLATWLPPNKAFRCEYTVRIVAVKAEYGLWMTEAEHRRAGELLAACS</sequence>
<dbReference type="Proteomes" id="UP001422074">
    <property type="component" value="Unassembled WGS sequence"/>
</dbReference>
<reference evidence="4 5" key="1">
    <citation type="submission" date="2024-05" db="EMBL/GenBank/DDBJ databases">
        <title>Sinomonas sp. nov., isolated from a waste landfill.</title>
        <authorList>
            <person name="Zhao Y."/>
        </authorList>
    </citation>
    <scope>NUCLEOTIDE SEQUENCE [LARGE SCALE GENOMIC DNA]</scope>
    <source>
        <strain evidence="4 5">CCTCC AB2014300</strain>
    </source>
</reference>
<dbReference type="EMBL" id="JBDFRB010000008">
    <property type="protein sequence ID" value="MEN2744939.1"/>
    <property type="molecule type" value="Genomic_DNA"/>
</dbReference>
<evidence type="ECO:0000259" key="3">
    <source>
        <dbReference type="Pfam" id="PF07510"/>
    </source>
</evidence>
<feature type="chain" id="PRO_5045138211" evidence="2">
    <location>
        <begin position="23"/>
        <end position="250"/>
    </location>
</feature>
<comment type="caution">
    <text evidence="4">The sequence shown here is derived from an EMBL/GenBank/DDBJ whole genome shotgun (WGS) entry which is preliminary data.</text>
</comment>
<gene>
    <name evidence="4" type="ORF">ABCQ75_10380</name>
</gene>
<protein>
    <submittedName>
        <fullName evidence="4">DUF1524 domain-containing protein</fullName>
    </submittedName>
</protein>
<evidence type="ECO:0000256" key="1">
    <source>
        <dbReference type="SAM" id="MobiDB-lite"/>
    </source>
</evidence>
<feature type="domain" description="GmrSD restriction endonucleases C-terminal" evidence="3">
    <location>
        <begin position="106"/>
        <end position="240"/>
    </location>
</feature>
<feature type="signal peptide" evidence="2">
    <location>
        <begin position="1"/>
        <end position="22"/>
    </location>
</feature>
<dbReference type="PANTHER" id="PTHR24094">
    <property type="entry name" value="SECRETED PROTEIN"/>
    <property type="match status" value="1"/>
</dbReference>
<evidence type="ECO:0000313" key="5">
    <source>
        <dbReference type="Proteomes" id="UP001422074"/>
    </source>
</evidence>
<dbReference type="Pfam" id="PF07510">
    <property type="entry name" value="GmrSD_C"/>
    <property type="match status" value="1"/>
</dbReference>